<feature type="transmembrane region" description="Helical" evidence="5">
    <location>
        <begin position="316"/>
        <end position="336"/>
    </location>
</feature>
<gene>
    <name evidence="6" type="ORF">ASCRUDRAFT_76143</name>
</gene>
<feature type="transmembrane region" description="Helical" evidence="5">
    <location>
        <begin position="112"/>
        <end position="137"/>
    </location>
</feature>
<dbReference type="EMBL" id="KV454481">
    <property type="protein sequence ID" value="ODV60779.1"/>
    <property type="molecule type" value="Genomic_DNA"/>
</dbReference>
<feature type="transmembrane region" description="Helical" evidence="5">
    <location>
        <begin position="425"/>
        <end position="447"/>
    </location>
</feature>
<evidence type="ECO:0000313" key="7">
    <source>
        <dbReference type="Proteomes" id="UP000095038"/>
    </source>
</evidence>
<keyword evidence="4 5" id="KW-0472">Membrane</keyword>
<name>A0A1D2VGQ5_9ASCO</name>
<dbReference type="PANTHER" id="PTHR31794:SF2">
    <property type="entry name" value="AUXIN EFFLUX TRANSPORTER FAMILY PROTEIN (EUROFUNG)"/>
    <property type="match status" value="1"/>
</dbReference>
<organism evidence="6 7">
    <name type="scientific">Ascoidea rubescens DSM 1968</name>
    <dbReference type="NCBI Taxonomy" id="1344418"/>
    <lineage>
        <taxon>Eukaryota</taxon>
        <taxon>Fungi</taxon>
        <taxon>Dikarya</taxon>
        <taxon>Ascomycota</taxon>
        <taxon>Saccharomycotina</taxon>
        <taxon>Saccharomycetes</taxon>
        <taxon>Ascoideaceae</taxon>
        <taxon>Ascoidea</taxon>
    </lineage>
</organism>
<sequence length="452" mass="50889">MSVSILSGISYFRISFLTFQAVIQVVLVCFSGYVAAKYDLLDSKTMTKISKLNVFIFTPALIFIKLASDLSLKKIIELIIVPIFFVAFLLVSLISSKIVSRFLNFNEPETNYITALTVFGNSFSLPVSIIMSLAYTLPNLKWDRITNDNSDQIASRGILYLLIFHQLGQCLRWSWGYNTLMKKRSFNELYHINDSNSSSNEEFIHQHLVNQFDSESIKSNNSRNTNNHSHRALTESDPLLITHTSHNSADNYGINNNNNNNTWITKLKTVAISVINYLNPPLVAMIFALVVSLTSFLKYQFYEKNGFFQNTVSSAIAQLGSVSIPLVLLVLGGTLYPSNEIPPATPYYRRIIIGAIISRMVLPAFILLPSISILIKYFTFLSPNLSDPIFLIVAFMLTVAPPALQISQICQINEIYQKEMAGVLFWAYVVFTLPVVVLIVLVSLRVLSWANN</sequence>
<keyword evidence="3 5" id="KW-1133">Transmembrane helix</keyword>
<feature type="transmembrane region" description="Helical" evidence="5">
    <location>
        <begin position="274"/>
        <end position="296"/>
    </location>
</feature>
<evidence type="ECO:0000256" key="3">
    <source>
        <dbReference type="ARBA" id="ARBA00022989"/>
    </source>
</evidence>
<keyword evidence="2 5" id="KW-0812">Transmembrane</keyword>
<feature type="transmembrane region" description="Helical" evidence="5">
    <location>
        <begin position="48"/>
        <end position="67"/>
    </location>
</feature>
<evidence type="ECO:0000256" key="2">
    <source>
        <dbReference type="ARBA" id="ARBA00022692"/>
    </source>
</evidence>
<feature type="transmembrane region" description="Helical" evidence="5">
    <location>
        <begin position="79"/>
        <end position="100"/>
    </location>
</feature>
<feature type="transmembrane region" description="Helical" evidence="5">
    <location>
        <begin position="157"/>
        <end position="175"/>
    </location>
</feature>
<dbReference type="InterPro" id="IPR004776">
    <property type="entry name" value="Mem_transp_PIN-like"/>
</dbReference>
<dbReference type="GeneID" id="30966992"/>
<comment type="subcellular location">
    <subcellularLocation>
        <location evidence="1">Membrane</location>
        <topology evidence="1">Multi-pass membrane protein</topology>
    </subcellularLocation>
</comment>
<feature type="transmembrane region" description="Helical" evidence="5">
    <location>
        <begin position="356"/>
        <end position="379"/>
    </location>
</feature>
<dbReference type="AlphaFoldDB" id="A0A1D2VGQ5"/>
<dbReference type="GO" id="GO:0055085">
    <property type="term" value="P:transmembrane transport"/>
    <property type="evidence" value="ECO:0007669"/>
    <property type="project" value="InterPro"/>
</dbReference>
<feature type="transmembrane region" description="Helical" evidence="5">
    <location>
        <begin position="385"/>
        <end position="404"/>
    </location>
</feature>
<feature type="transmembrane region" description="Helical" evidence="5">
    <location>
        <begin position="12"/>
        <end position="36"/>
    </location>
</feature>
<dbReference type="OrthoDB" id="2499604at2759"/>
<proteinExistence type="predicted"/>
<dbReference type="GO" id="GO:0016020">
    <property type="term" value="C:membrane"/>
    <property type="evidence" value="ECO:0007669"/>
    <property type="project" value="UniProtKB-SubCell"/>
</dbReference>
<keyword evidence="7" id="KW-1185">Reference proteome</keyword>
<reference evidence="7" key="1">
    <citation type="submission" date="2016-05" db="EMBL/GenBank/DDBJ databases">
        <title>Comparative genomics of biotechnologically important yeasts.</title>
        <authorList>
            <consortium name="DOE Joint Genome Institute"/>
            <person name="Riley R."/>
            <person name="Haridas S."/>
            <person name="Wolfe K.H."/>
            <person name="Lopes M.R."/>
            <person name="Hittinger C.T."/>
            <person name="Goker M."/>
            <person name="Salamov A."/>
            <person name="Wisecaver J."/>
            <person name="Long T.M."/>
            <person name="Aerts A.L."/>
            <person name="Barry K."/>
            <person name="Choi C."/>
            <person name="Clum A."/>
            <person name="Coughlan A.Y."/>
            <person name="Deshpande S."/>
            <person name="Douglass A.P."/>
            <person name="Hanson S.J."/>
            <person name="Klenk H.-P."/>
            <person name="Labutti K."/>
            <person name="Lapidus A."/>
            <person name="Lindquist E."/>
            <person name="Lipzen A."/>
            <person name="Meier-Kolthoff J.P."/>
            <person name="Ohm R.A."/>
            <person name="Otillar R.P."/>
            <person name="Pangilinan J."/>
            <person name="Peng Y."/>
            <person name="Rokas A."/>
            <person name="Rosa C.A."/>
            <person name="Scheuner C."/>
            <person name="Sibirny A.A."/>
            <person name="Slot J.C."/>
            <person name="Stielow J.B."/>
            <person name="Sun H."/>
            <person name="Kurtzman C.P."/>
            <person name="Blackwell M."/>
            <person name="Grigoriev I.V."/>
            <person name="Jeffries T.W."/>
        </authorList>
    </citation>
    <scope>NUCLEOTIDE SEQUENCE [LARGE SCALE GENOMIC DNA]</scope>
    <source>
        <strain evidence="7">DSM 1968</strain>
    </source>
</reference>
<dbReference type="STRING" id="1344418.A0A1D2VGQ5"/>
<dbReference type="GO" id="GO:0005783">
    <property type="term" value="C:endoplasmic reticulum"/>
    <property type="evidence" value="ECO:0007669"/>
    <property type="project" value="TreeGrafter"/>
</dbReference>
<evidence type="ECO:0000256" key="1">
    <source>
        <dbReference type="ARBA" id="ARBA00004141"/>
    </source>
</evidence>
<accession>A0A1D2VGQ5</accession>
<dbReference type="Proteomes" id="UP000095038">
    <property type="component" value="Unassembled WGS sequence"/>
</dbReference>
<evidence type="ECO:0000256" key="4">
    <source>
        <dbReference type="ARBA" id="ARBA00023136"/>
    </source>
</evidence>
<evidence type="ECO:0000313" key="6">
    <source>
        <dbReference type="EMBL" id="ODV60779.1"/>
    </source>
</evidence>
<dbReference type="Pfam" id="PF03547">
    <property type="entry name" value="Mem_trans"/>
    <property type="match status" value="1"/>
</dbReference>
<evidence type="ECO:0000256" key="5">
    <source>
        <dbReference type="SAM" id="Phobius"/>
    </source>
</evidence>
<protein>
    <submittedName>
        <fullName evidence="6">Auxin efflux carrier</fullName>
    </submittedName>
</protein>
<dbReference type="PANTHER" id="PTHR31794">
    <property type="entry name" value="AUXIN EFFLUX TRANSPORTER FAMILY PROTEIN (EUROFUNG)"/>
    <property type="match status" value="1"/>
</dbReference>
<dbReference type="RefSeq" id="XP_020047086.1">
    <property type="nucleotide sequence ID" value="XM_020193356.1"/>
</dbReference>
<dbReference type="InParanoid" id="A0A1D2VGQ5"/>